<dbReference type="SUPFAM" id="SSF48452">
    <property type="entry name" value="TPR-like"/>
    <property type="match status" value="1"/>
</dbReference>
<reference evidence="2" key="1">
    <citation type="submission" date="2021-03" db="EMBL/GenBank/DDBJ databases">
        <title>Sagittula salina sp. nov. strain M10.9X isolated from the marine waste.</title>
        <authorList>
            <person name="Satari L."/>
            <person name="Molina-Menor E."/>
            <person name="Vidal-Verdu A."/>
            <person name="Pascual J."/>
            <person name="Pereto J."/>
            <person name="Porcar M."/>
        </authorList>
    </citation>
    <scope>NUCLEOTIDE SEQUENCE</scope>
    <source>
        <strain evidence="2">M10.9X</strain>
    </source>
</reference>
<dbReference type="InterPro" id="IPR027417">
    <property type="entry name" value="P-loop_NTPase"/>
</dbReference>
<evidence type="ECO:0000313" key="2">
    <source>
        <dbReference type="EMBL" id="MBP0483733.1"/>
    </source>
</evidence>
<dbReference type="Pfam" id="PF13469">
    <property type="entry name" value="Sulfotransfer_3"/>
    <property type="match status" value="1"/>
</dbReference>
<dbReference type="RefSeq" id="WP_209361681.1">
    <property type="nucleotide sequence ID" value="NZ_JAGISH010000008.1"/>
</dbReference>
<dbReference type="InterPro" id="IPR026634">
    <property type="entry name" value="TPST-like"/>
</dbReference>
<evidence type="ECO:0000256" key="1">
    <source>
        <dbReference type="ARBA" id="ARBA00022679"/>
    </source>
</evidence>
<keyword evidence="1" id="KW-0808">Transferase</keyword>
<evidence type="ECO:0000313" key="3">
    <source>
        <dbReference type="Proteomes" id="UP000675940"/>
    </source>
</evidence>
<comment type="caution">
    <text evidence="2">The sequence shown here is derived from an EMBL/GenBank/DDBJ whole genome shotgun (WGS) entry which is preliminary data.</text>
</comment>
<organism evidence="2 3">
    <name type="scientific">Sagittula salina</name>
    <dbReference type="NCBI Taxonomy" id="2820268"/>
    <lineage>
        <taxon>Bacteria</taxon>
        <taxon>Pseudomonadati</taxon>
        <taxon>Pseudomonadota</taxon>
        <taxon>Alphaproteobacteria</taxon>
        <taxon>Rhodobacterales</taxon>
        <taxon>Roseobacteraceae</taxon>
        <taxon>Sagittula</taxon>
    </lineage>
</organism>
<dbReference type="Gene3D" id="3.40.50.300">
    <property type="entry name" value="P-loop containing nucleotide triphosphate hydrolases"/>
    <property type="match status" value="1"/>
</dbReference>
<dbReference type="AlphaFoldDB" id="A0A940MQ08"/>
<dbReference type="EMBL" id="JAGISH010000008">
    <property type="protein sequence ID" value="MBP0483733.1"/>
    <property type="molecule type" value="Genomic_DNA"/>
</dbReference>
<proteinExistence type="predicted"/>
<dbReference type="GO" id="GO:0008476">
    <property type="term" value="F:protein-tyrosine sulfotransferase activity"/>
    <property type="evidence" value="ECO:0007669"/>
    <property type="project" value="InterPro"/>
</dbReference>
<dbReference type="PANTHER" id="PTHR12788">
    <property type="entry name" value="PROTEIN-TYROSINE SULFOTRANSFERASE 2"/>
    <property type="match status" value="1"/>
</dbReference>
<keyword evidence="3" id="KW-1185">Reference proteome</keyword>
<dbReference type="Proteomes" id="UP000675940">
    <property type="component" value="Unassembled WGS sequence"/>
</dbReference>
<dbReference type="InterPro" id="IPR011990">
    <property type="entry name" value="TPR-like_helical_dom_sf"/>
</dbReference>
<dbReference type="SUPFAM" id="SSF52540">
    <property type="entry name" value="P-loop containing nucleoside triphosphate hydrolases"/>
    <property type="match status" value="1"/>
</dbReference>
<gene>
    <name evidence="2" type="ORF">J5474_14715</name>
</gene>
<accession>A0A940MQ08</accession>
<dbReference type="PANTHER" id="PTHR12788:SF10">
    <property type="entry name" value="PROTEIN-TYROSINE SULFOTRANSFERASE"/>
    <property type="match status" value="1"/>
</dbReference>
<sequence length="486" mass="54746">MTPAQIKQQFDEAQRLIREDAPERAEVLLRGLLLTTGGAPEVQFQLSRALDRQGDTAGAAQALDAALAKRPKDPALIEAALPIYTRLGDNARVMALHETNIEIATDKVQATAQKADYLQQIGEFDAAETILRRLIKRSPTSTDLYRTLTVCVKLRKGDPVIAQMKRLWKHPKLNDTGRMQLGFALARAMEDSGQYEQVFDYLNAANAAQERLAPFVRNAGLSTWAPMLEAQDGCDFTPRLEPRPIRQIFVCGTPRSGTTLVEQIIASHSLVTAGGEMGHAYTQADRLLGPFRTFPRLDTIADEDLAVWVDRVQMLIRRETGLDAGVVTDKAINTQMVLGLIARGMPDARFIVVHRDPRDVALSIYKNHFKLGTHNYAASLPAIADQIRNFRIQIRWWKERLPDLIHEVRYEDLVSDPEPQSRALIAAAGLEWEDQCLRFHEHVGKVKTLSLAQVRQPIHGGRREAWRRYEKELAPFIEAWGDFPWD</sequence>
<name>A0A940MQ08_9RHOB</name>
<protein>
    <submittedName>
        <fullName evidence="2">Sulfotransferase</fullName>
    </submittedName>
</protein>
<dbReference type="Gene3D" id="1.25.40.10">
    <property type="entry name" value="Tetratricopeptide repeat domain"/>
    <property type="match status" value="1"/>
</dbReference>